<name>A0A1J5GQA6_9BACT</name>
<dbReference type="Gene3D" id="3.40.1380.20">
    <property type="entry name" value="Pyruvate kinase, C-terminal domain"/>
    <property type="match status" value="1"/>
</dbReference>
<sequence length="182" mass="19965">MEEKIVYFEKPGKENTAEVIKLVLERAKLRNIHRIVLASTKGNTAKSFLDAVEGKDVNLVVVPWQFSFKEEGNPFPQELANELRGKKHVVHFGTMLFHTVDLYGTNTPQALANMLRVFGQGMKVCVEIIMMACDGGCIKMGEKVIVVAGTHSGADTAVVATAAPSTKVTLLRINEIICKPIL</sequence>
<dbReference type="Pfam" id="PF02887">
    <property type="entry name" value="PK_C"/>
    <property type="match status" value="1"/>
</dbReference>
<comment type="caution">
    <text evidence="2">The sequence shown here is derived from an EMBL/GenBank/DDBJ whole genome shotgun (WGS) entry which is preliminary data.</text>
</comment>
<dbReference type="EMBL" id="PFTV01000048">
    <property type="protein sequence ID" value="PJB57557.1"/>
    <property type="molecule type" value="Genomic_DNA"/>
</dbReference>
<evidence type="ECO:0000313" key="8">
    <source>
        <dbReference type="Proteomes" id="UP000230646"/>
    </source>
</evidence>
<accession>A0A1J5GQA6</accession>
<dbReference type="Proteomes" id="UP000230646">
    <property type="component" value="Unassembled WGS sequence"/>
</dbReference>
<reference evidence="7 8" key="2">
    <citation type="submission" date="2017-09" db="EMBL/GenBank/DDBJ databases">
        <title>Depth-based differentiation of microbial function through sediment-hosted aquifers and enrichment of novel symbionts in the deep terrestrial subsurface.</title>
        <authorList>
            <person name="Probst A.J."/>
            <person name="Ladd B."/>
            <person name="Jarett J.K."/>
            <person name="Geller-Mcgrath D.E."/>
            <person name="Sieber C.M."/>
            <person name="Emerson J.B."/>
            <person name="Anantharaman K."/>
            <person name="Thomas B.C."/>
            <person name="Malmstrom R."/>
            <person name="Stieglmeier M."/>
            <person name="Klingl A."/>
            <person name="Woyke T."/>
            <person name="Ryan C.M."/>
            <person name="Banfield J.F."/>
        </authorList>
    </citation>
    <scope>NUCLEOTIDE SEQUENCE [LARGE SCALE GENOMIC DNA]</scope>
    <source>
        <strain evidence="4">CG_4_10_14_3_um_filter_34_13</strain>
        <strain evidence="5">CG_4_9_14_3_um_filter_33_16</strain>
    </source>
</reference>
<dbReference type="RefSeq" id="WP_406607014.1">
    <property type="nucleotide sequence ID" value="NZ_PFKO01000087.1"/>
</dbReference>
<organism evidence="2 6">
    <name type="scientific">Candidatus Infernicultor aquiphilus</name>
    <dbReference type="NCBI Taxonomy" id="1805029"/>
    <lineage>
        <taxon>Bacteria</taxon>
        <taxon>Pseudomonadati</taxon>
        <taxon>Atribacterota</taxon>
        <taxon>Candidatus Phoenicimicrobiia</taxon>
        <taxon>Candidatus Pheonicimicrobiales</taxon>
        <taxon>Candidatus Phoenicimicrobiaceae</taxon>
        <taxon>Candidatus Infernicultor</taxon>
    </lineage>
</organism>
<dbReference type="Proteomes" id="UP000231493">
    <property type="component" value="Unassembled WGS sequence"/>
</dbReference>
<gene>
    <name evidence="2" type="ORF">AUK42_05510</name>
    <name evidence="5" type="ORF">CO097_02000</name>
    <name evidence="4" type="ORF">COZ07_02450</name>
    <name evidence="3" type="ORF">COZ58_06490</name>
</gene>
<accession>A0A2M7PSR3</accession>
<reference evidence="2 6" key="1">
    <citation type="journal article" date="2016" name="Environ. Microbiol.">
        <title>Genomic resolution of a cold subsurface aquifer community provides metabolic insights for novel microbes adapted to high CO concentrations.</title>
        <authorList>
            <person name="Probst A.J."/>
            <person name="Castelle C.J."/>
            <person name="Singh A."/>
            <person name="Brown C.T."/>
            <person name="Anantharaman K."/>
            <person name="Sharon I."/>
            <person name="Hug L.A."/>
            <person name="Burstein D."/>
            <person name="Emerson J.B."/>
            <person name="Thomas B.C."/>
            <person name="Banfield J.F."/>
        </authorList>
    </citation>
    <scope>NUCLEOTIDE SEQUENCE [LARGE SCALE GENOMIC DNA]</scope>
    <source>
        <strain evidence="2">CG2_30_33_13</strain>
    </source>
</reference>
<dbReference type="Proteomes" id="UP000228560">
    <property type="component" value="Unassembled WGS sequence"/>
</dbReference>
<dbReference type="InterPro" id="IPR015795">
    <property type="entry name" value="Pyrv_Knase_C"/>
</dbReference>
<reference evidence="3" key="3">
    <citation type="submission" date="2017-09" db="EMBL/GenBank/DDBJ databases">
        <title>Depth-based differentiation of microbial function through sediment-hosted aquifers and enrichment of novel symbionts in the deep terrestrial subsurface.</title>
        <authorList>
            <person name="Probst A.J."/>
            <person name="Ladd B."/>
            <person name="Jarett J.K."/>
            <person name="Geller-Mcgrath D.E."/>
            <person name="Sieber C.M.K."/>
            <person name="Emerson J.B."/>
            <person name="Anantharaman K."/>
            <person name="Thomas B.C."/>
            <person name="Malmstrom R."/>
            <person name="Stieglmeier M."/>
            <person name="Klingl A."/>
            <person name="Woyke T."/>
            <person name="Ryan C.M."/>
            <person name="Banfield J.F."/>
        </authorList>
    </citation>
    <scope>NUCLEOTIDE SEQUENCE</scope>
    <source>
        <strain evidence="3">CG_4_8_14_3_um_filter_34_18</strain>
    </source>
</reference>
<accession>A0A2M8CEV5</accession>
<dbReference type="InterPro" id="IPR036918">
    <property type="entry name" value="Pyrv_Knase_C_sf"/>
</dbReference>
<dbReference type="Proteomes" id="UP000182763">
    <property type="component" value="Unassembled WGS sequence"/>
</dbReference>
<feature type="domain" description="Pyruvate kinase C-terminal" evidence="1">
    <location>
        <begin position="19"/>
        <end position="159"/>
    </location>
</feature>
<evidence type="ECO:0000313" key="5">
    <source>
        <dbReference type="EMBL" id="PJB57557.1"/>
    </source>
</evidence>
<dbReference type="EMBL" id="MNYY01000107">
    <property type="protein sequence ID" value="OIP69168.1"/>
    <property type="molecule type" value="Genomic_DNA"/>
</dbReference>
<proteinExistence type="predicted"/>
<evidence type="ECO:0000313" key="6">
    <source>
        <dbReference type="Proteomes" id="UP000182763"/>
    </source>
</evidence>
<evidence type="ECO:0000313" key="2">
    <source>
        <dbReference type="EMBL" id="OIP69168.1"/>
    </source>
</evidence>
<dbReference type="STRING" id="1805029.AUK42_05510"/>
<dbReference type="SUPFAM" id="SSF52935">
    <property type="entry name" value="PK C-terminal domain-like"/>
    <property type="match status" value="1"/>
</dbReference>
<protein>
    <recommendedName>
        <fullName evidence="1">Pyruvate kinase C-terminal domain-containing protein</fullName>
    </recommendedName>
</protein>
<evidence type="ECO:0000313" key="4">
    <source>
        <dbReference type="EMBL" id="PIY33374.1"/>
    </source>
</evidence>
<evidence type="ECO:0000313" key="3">
    <source>
        <dbReference type="EMBL" id="PIX33722.1"/>
    </source>
</evidence>
<evidence type="ECO:0000313" key="7">
    <source>
        <dbReference type="Proteomes" id="UP000228560"/>
    </source>
</evidence>
<accession>A0A2M7K6G2</accession>
<dbReference type="EMBL" id="PFIP01000131">
    <property type="protein sequence ID" value="PIX33722.1"/>
    <property type="molecule type" value="Genomic_DNA"/>
</dbReference>
<dbReference type="AlphaFoldDB" id="A0A1J5GQA6"/>
<evidence type="ECO:0000259" key="1">
    <source>
        <dbReference type="Pfam" id="PF02887"/>
    </source>
</evidence>
<dbReference type="EMBL" id="PFKO01000087">
    <property type="protein sequence ID" value="PIY33374.1"/>
    <property type="molecule type" value="Genomic_DNA"/>
</dbReference>